<name>A0A822YBN0_NELNU</name>
<gene>
    <name evidence="1" type="ORF">HUJ06_030991</name>
    <name evidence="2" type="ORF">HUJ06_031761</name>
</gene>
<evidence type="ECO:0000313" key="3">
    <source>
        <dbReference type="Proteomes" id="UP000607653"/>
    </source>
</evidence>
<dbReference type="EMBL" id="DUZY01000002">
    <property type="protein sequence ID" value="DAD29523.1"/>
    <property type="molecule type" value="Genomic_DNA"/>
</dbReference>
<organism evidence="1 3">
    <name type="scientific">Nelumbo nucifera</name>
    <name type="common">Sacred lotus</name>
    <dbReference type="NCBI Taxonomy" id="4432"/>
    <lineage>
        <taxon>Eukaryota</taxon>
        <taxon>Viridiplantae</taxon>
        <taxon>Streptophyta</taxon>
        <taxon>Embryophyta</taxon>
        <taxon>Tracheophyta</taxon>
        <taxon>Spermatophyta</taxon>
        <taxon>Magnoliopsida</taxon>
        <taxon>Proteales</taxon>
        <taxon>Nelumbonaceae</taxon>
        <taxon>Nelumbo</taxon>
    </lineage>
</organism>
<dbReference type="AlphaFoldDB" id="A0A822YBN0"/>
<comment type="caution">
    <text evidence="1">The sequence shown here is derived from an EMBL/GenBank/DDBJ whole genome shotgun (WGS) entry which is preliminary data.</text>
</comment>
<sequence>MVEPVVEVEHRRKMYIVWTLMSYTDQKEKKLLSHKISHKFLVSFDNASSVKIEELNYLFHLLGEV</sequence>
<dbReference type="Proteomes" id="UP000607653">
    <property type="component" value="Unassembled WGS sequence"/>
</dbReference>
<evidence type="ECO:0000313" key="1">
    <source>
        <dbReference type="EMBL" id="DAD29523.1"/>
    </source>
</evidence>
<evidence type="ECO:0000313" key="2">
    <source>
        <dbReference type="EMBL" id="DAD30293.1"/>
    </source>
</evidence>
<dbReference type="EMBL" id="DUZY01000002">
    <property type="protein sequence ID" value="DAD30293.1"/>
    <property type="molecule type" value="Genomic_DNA"/>
</dbReference>
<accession>A0A822YBN0</accession>
<reference evidence="1 3" key="1">
    <citation type="journal article" date="2020" name="Mol. Biol. Evol.">
        <title>Distinct Expression and Methylation Patterns for Genes with Different Fates following a Single Whole-Genome Duplication in Flowering Plants.</title>
        <authorList>
            <person name="Shi T."/>
            <person name="Rahmani R.S."/>
            <person name="Gugger P.F."/>
            <person name="Wang M."/>
            <person name="Li H."/>
            <person name="Zhang Y."/>
            <person name="Li Z."/>
            <person name="Wang Q."/>
            <person name="Van de Peer Y."/>
            <person name="Marchal K."/>
            <person name="Chen J."/>
        </authorList>
    </citation>
    <scope>NUCLEOTIDE SEQUENCE [LARGE SCALE GENOMIC DNA]</scope>
    <source>
        <tissue evidence="1">Leaf</tissue>
    </source>
</reference>
<protein>
    <submittedName>
        <fullName evidence="1">Uncharacterized protein</fullName>
    </submittedName>
</protein>
<keyword evidence="3" id="KW-1185">Reference proteome</keyword>
<proteinExistence type="predicted"/>